<proteinExistence type="predicted"/>
<dbReference type="PROSITE" id="PS50089">
    <property type="entry name" value="ZF_RING_2"/>
    <property type="match status" value="2"/>
</dbReference>
<dbReference type="EMBL" id="CAADRP010001952">
    <property type="protein sequence ID" value="VFU57509.1"/>
    <property type="molecule type" value="Genomic_DNA"/>
</dbReference>
<gene>
    <name evidence="4" type="ORF">SVIM_LOCUS415893</name>
</gene>
<evidence type="ECO:0000256" key="2">
    <source>
        <dbReference type="SAM" id="Phobius"/>
    </source>
</evidence>
<feature type="transmembrane region" description="Helical" evidence="2">
    <location>
        <begin position="132"/>
        <end position="151"/>
    </location>
</feature>
<protein>
    <recommendedName>
        <fullName evidence="3">RING-type domain-containing protein</fullName>
    </recommendedName>
</protein>
<feature type="domain" description="RING-type" evidence="3">
    <location>
        <begin position="180"/>
        <end position="221"/>
    </location>
</feature>
<dbReference type="GO" id="GO:0008270">
    <property type="term" value="F:zinc ion binding"/>
    <property type="evidence" value="ECO:0007669"/>
    <property type="project" value="UniProtKB-KW"/>
</dbReference>
<dbReference type="InterPro" id="IPR013083">
    <property type="entry name" value="Znf_RING/FYVE/PHD"/>
</dbReference>
<dbReference type="PANTHER" id="PTHR47258:SF1">
    <property type="entry name" value="E3 UBIQUITIN-PROTEIN LIGASE XERICO-RELATED"/>
    <property type="match status" value="1"/>
</dbReference>
<keyword evidence="1" id="KW-0862">Zinc</keyword>
<dbReference type="PANTHER" id="PTHR47258">
    <property type="match status" value="1"/>
</dbReference>
<keyword evidence="2" id="KW-0472">Membrane</keyword>
<reference evidence="4" key="1">
    <citation type="submission" date="2019-03" db="EMBL/GenBank/DDBJ databases">
        <authorList>
            <person name="Mank J."/>
            <person name="Almeida P."/>
        </authorList>
    </citation>
    <scope>NUCLEOTIDE SEQUENCE</scope>
    <source>
        <strain evidence="4">78183</strain>
    </source>
</reference>
<keyword evidence="1" id="KW-0863">Zinc-finger</keyword>
<sequence length="256" mass="29950">MLRCLYLIASQLKWALDFLLHYSFFQNQHFDMPGRSEELCPDSYEFNPAAGCMESKECAVCLCSIEEAEEITALRCDHLFHKVCLDRWLGFRRATCPLCRDFIGPRRAITELGVEVLVFNYCSFDSRTRDAWWLRYWELFSIIIIIIIIIIKMKRGRSEELCLDPYEFSPAAGCLESKECAVCLCDIEGEEITALRCDHLFHKVCLDRWLGFRRATCPLCRDFLGPRRAITELGMEVLVFNYCSLDSSERDAWWLR</sequence>
<keyword evidence="2" id="KW-1133">Transmembrane helix</keyword>
<dbReference type="AlphaFoldDB" id="A0A6N2MV26"/>
<dbReference type="InterPro" id="IPR001841">
    <property type="entry name" value="Znf_RING"/>
</dbReference>
<evidence type="ECO:0000256" key="1">
    <source>
        <dbReference type="PROSITE-ProRule" id="PRU00175"/>
    </source>
</evidence>
<feature type="domain" description="RING-type" evidence="3">
    <location>
        <begin position="58"/>
        <end position="100"/>
    </location>
</feature>
<accession>A0A6N2MV26</accession>
<dbReference type="Gene3D" id="3.30.40.10">
    <property type="entry name" value="Zinc/RING finger domain, C3HC4 (zinc finger)"/>
    <property type="match status" value="2"/>
</dbReference>
<dbReference type="SUPFAM" id="SSF57850">
    <property type="entry name" value="RING/U-box"/>
    <property type="match status" value="2"/>
</dbReference>
<dbReference type="SMART" id="SM00184">
    <property type="entry name" value="RING"/>
    <property type="match status" value="2"/>
</dbReference>
<dbReference type="InterPro" id="IPR044249">
    <property type="entry name" value="XERICO-like"/>
</dbReference>
<dbReference type="Pfam" id="PF13639">
    <property type="entry name" value="zf-RING_2"/>
    <property type="match status" value="2"/>
</dbReference>
<keyword evidence="1" id="KW-0479">Metal-binding</keyword>
<name>A0A6N2MV26_SALVM</name>
<evidence type="ECO:0000259" key="3">
    <source>
        <dbReference type="PROSITE" id="PS50089"/>
    </source>
</evidence>
<organism evidence="4">
    <name type="scientific">Salix viminalis</name>
    <name type="common">Common osier</name>
    <name type="synonym">Basket willow</name>
    <dbReference type="NCBI Taxonomy" id="40686"/>
    <lineage>
        <taxon>Eukaryota</taxon>
        <taxon>Viridiplantae</taxon>
        <taxon>Streptophyta</taxon>
        <taxon>Embryophyta</taxon>
        <taxon>Tracheophyta</taxon>
        <taxon>Spermatophyta</taxon>
        <taxon>Magnoliopsida</taxon>
        <taxon>eudicotyledons</taxon>
        <taxon>Gunneridae</taxon>
        <taxon>Pentapetalae</taxon>
        <taxon>rosids</taxon>
        <taxon>fabids</taxon>
        <taxon>Malpighiales</taxon>
        <taxon>Salicaceae</taxon>
        <taxon>Saliceae</taxon>
        <taxon>Salix</taxon>
    </lineage>
</organism>
<evidence type="ECO:0000313" key="4">
    <source>
        <dbReference type="EMBL" id="VFU57509.1"/>
    </source>
</evidence>
<keyword evidence="2" id="KW-0812">Transmembrane</keyword>